<dbReference type="GO" id="GO:0051536">
    <property type="term" value="F:iron-sulfur cluster binding"/>
    <property type="evidence" value="ECO:0007669"/>
    <property type="project" value="UniProtKB-KW"/>
</dbReference>
<proteinExistence type="predicted"/>
<evidence type="ECO:0000256" key="4">
    <source>
        <dbReference type="ARBA" id="ARBA00023014"/>
    </source>
</evidence>
<evidence type="ECO:0000259" key="6">
    <source>
        <dbReference type="Pfam" id="PF04055"/>
    </source>
</evidence>
<feature type="binding site" evidence="5">
    <location>
        <position position="82"/>
    </location>
    <ligand>
        <name>[4Fe-4S] cluster</name>
        <dbReference type="ChEBI" id="CHEBI:49883"/>
        <note>4Fe-4S-S-AdoMet</note>
    </ligand>
</feature>
<dbReference type="Proteomes" id="UP000077339">
    <property type="component" value="Unassembled WGS sequence"/>
</dbReference>
<dbReference type="Pfam" id="PF04055">
    <property type="entry name" value="Radical_SAM"/>
    <property type="match status" value="1"/>
</dbReference>
<keyword evidence="4 5" id="KW-0411">Iron-sulfur</keyword>
<comment type="caution">
    <text evidence="7">The sequence shown here is derived from an EMBL/GenBank/DDBJ whole genome shotgun (WGS) entry which is preliminary data.</text>
</comment>
<comment type="cofactor">
    <cofactor evidence="5">
        <name>[4Fe-4S] cluster</name>
        <dbReference type="ChEBI" id="CHEBI:49883"/>
    </cofactor>
    <text evidence="5">Binds 1 [4Fe-4S] cluster. The cluster is coordinated with 3 cysteines and an exchangeable S-adenosyl-L-methionine.</text>
</comment>
<dbReference type="InterPro" id="IPR040085">
    <property type="entry name" value="MJ0674-like"/>
</dbReference>
<dbReference type="PIRSF" id="PIRSF004869">
    <property type="entry name" value="PflX_prd"/>
    <property type="match status" value="1"/>
</dbReference>
<dbReference type="SFLD" id="SFLDG01099">
    <property type="entry name" value="Uncharacterised_Radical_SAM_Su"/>
    <property type="match status" value="1"/>
</dbReference>
<evidence type="ECO:0000256" key="5">
    <source>
        <dbReference type="PIRSR" id="PIRSR004869-50"/>
    </source>
</evidence>
<evidence type="ECO:0000313" key="8">
    <source>
        <dbReference type="Proteomes" id="UP000077339"/>
    </source>
</evidence>
<dbReference type="CDD" id="cd01335">
    <property type="entry name" value="Radical_SAM"/>
    <property type="match status" value="1"/>
</dbReference>
<dbReference type="InterPro" id="IPR007197">
    <property type="entry name" value="rSAM"/>
</dbReference>
<dbReference type="InterPro" id="IPR013785">
    <property type="entry name" value="Aldolase_TIM"/>
</dbReference>
<evidence type="ECO:0000256" key="3">
    <source>
        <dbReference type="ARBA" id="ARBA00023004"/>
    </source>
</evidence>
<name>A0A176K407_9BACT</name>
<keyword evidence="2 5" id="KW-0479">Metal-binding</keyword>
<dbReference type="OrthoDB" id="9781783at2"/>
<organism evidence="7 8">
    <name type="scientific">Kosmotoga arenicorallina S304</name>
    <dbReference type="NCBI Taxonomy" id="1453497"/>
    <lineage>
        <taxon>Bacteria</taxon>
        <taxon>Thermotogati</taxon>
        <taxon>Thermotogota</taxon>
        <taxon>Thermotogae</taxon>
        <taxon>Kosmotogales</taxon>
        <taxon>Kosmotogaceae</taxon>
        <taxon>Kosmotoga</taxon>
    </lineage>
</organism>
<gene>
    <name evidence="7" type="ORF">AT15_02645</name>
</gene>
<keyword evidence="1 5" id="KW-0949">S-adenosyl-L-methionine</keyword>
<keyword evidence="3 5" id="KW-0408">Iron</keyword>
<sequence>MTFPLYLEAYKNGTLREIITSFESHLKQCQLCPRECKVNRYHSTGICGQGSTAKISAAVLHYGEEPPLVGEGGAGAVFFSGCSMKCVYCQNFGFSQMNRGREIDVRELGKLFLKIQEQGGETLDLVTPTPHLPHILKALEYAIEKGFKLPIVYNTSGYEKLETIKSLEGIVDIYLADIRYTSDDMGKKYSGVPDYWTVTRKSIKEMYRQVGAFKKNERFQRGLIIRHLVLPEKISGTEEMLDFLAFELSLSVPISLMSQYKPVYKASEYSELARRITPDEYNYALTLLEDYGFDGWMQHFEKKEEFRVKPLLEES</sequence>
<dbReference type="PANTHER" id="PTHR43075:SF1">
    <property type="entry name" value="FORMATE LYASE ACTIVATING ENZYME, PUTATIVE (AFU_ORTHOLOGUE AFUA_2G15630)-RELATED"/>
    <property type="match status" value="1"/>
</dbReference>
<dbReference type="EMBL" id="JFHK01000002">
    <property type="protein sequence ID" value="OAA31742.1"/>
    <property type="molecule type" value="Genomic_DNA"/>
</dbReference>
<feature type="binding site" evidence="5">
    <location>
        <position position="86"/>
    </location>
    <ligand>
        <name>[4Fe-4S] cluster</name>
        <dbReference type="ChEBI" id="CHEBI:49883"/>
        <note>4Fe-4S-S-AdoMet</note>
    </ligand>
</feature>
<dbReference type="RefSeq" id="WP_068345313.1">
    <property type="nucleotide sequence ID" value="NZ_JFHK01000002.1"/>
</dbReference>
<dbReference type="Gene3D" id="3.20.20.70">
    <property type="entry name" value="Aldolase class I"/>
    <property type="match status" value="1"/>
</dbReference>
<evidence type="ECO:0000313" key="7">
    <source>
        <dbReference type="EMBL" id="OAA31742.1"/>
    </source>
</evidence>
<feature type="binding site" evidence="5">
    <location>
        <position position="89"/>
    </location>
    <ligand>
        <name>[4Fe-4S] cluster</name>
        <dbReference type="ChEBI" id="CHEBI:49883"/>
        <note>4Fe-4S-S-AdoMet</note>
    </ligand>
</feature>
<accession>A0A176K407</accession>
<dbReference type="AlphaFoldDB" id="A0A176K407"/>
<dbReference type="SUPFAM" id="SSF102114">
    <property type="entry name" value="Radical SAM enzymes"/>
    <property type="match status" value="1"/>
</dbReference>
<dbReference type="InterPro" id="IPR058240">
    <property type="entry name" value="rSAM_sf"/>
</dbReference>
<dbReference type="PATRIC" id="fig|1453497.3.peg.525"/>
<feature type="domain" description="Radical SAM core" evidence="6">
    <location>
        <begin position="78"/>
        <end position="242"/>
    </location>
</feature>
<dbReference type="SFLD" id="SFLDS00029">
    <property type="entry name" value="Radical_SAM"/>
    <property type="match status" value="1"/>
</dbReference>
<dbReference type="GO" id="GO:0046872">
    <property type="term" value="F:metal ion binding"/>
    <property type="evidence" value="ECO:0007669"/>
    <property type="project" value="UniProtKB-KW"/>
</dbReference>
<evidence type="ECO:0000256" key="2">
    <source>
        <dbReference type="ARBA" id="ARBA00022723"/>
    </source>
</evidence>
<dbReference type="STRING" id="1453497.AT15_02645"/>
<dbReference type="PANTHER" id="PTHR43075">
    <property type="entry name" value="FORMATE LYASE ACTIVATING ENZYME, PUTATIVE (AFU_ORTHOLOGUE AFUA_2G15630)-RELATED"/>
    <property type="match status" value="1"/>
</dbReference>
<evidence type="ECO:0000256" key="1">
    <source>
        <dbReference type="ARBA" id="ARBA00022691"/>
    </source>
</evidence>
<dbReference type="GO" id="GO:0003824">
    <property type="term" value="F:catalytic activity"/>
    <property type="evidence" value="ECO:0007669"/>
    <property type="project" value="InterPro"/>
</dbReference>
<keyword evidence="8" id="KW-1185">Reference proteome</keyword>
<dbReference type="InterPro" id="IPR016431">
    <property type="entry name" value="Pyrv-formate_lyase-activ_prd"/>
</dbReference>
<reference evidence="7 8" key="1">
    <citation type="submission" date="2014-02" db="EMBL/GenBank/DDBJ databases">
        <title>Kosmotoga genome sequencing.</title>
        <authorList>
            <person name="Pollo S.M."/>
            <person name="Charchuk R."/>
            <person name="Nesbo C.L."/>
        </authorList>
    </citation>
    <scope>NUCLEOTIDE SEQUENCE [LARGE SCALE GENOMIC DNA]</scope>
    <source>
        <strain evidence="7 8">S304</strain>
    </source>
</reference>
<protein>
    <submittedName>
        <fullName evidence="7">Radical SAM protein</fullName>
    </submittedName>
</protein>